<sequence length="947" mass="105590">MKGRELERKLDNHNVAVVDTMDGPQIDDEEVSLSNSSLGSYDDIDTSDDEEEELEESIDLLTSSSLGGGASSSSDGEKEDGNGNDKSTSQDKRLSLRRHHTVAHLPPRPGRDKQQQRATFHAFGNDDYKKSTKLDQKVSLEGVNSTLSAEVLNQHVLLSQACLELLEERDRYDAMRRFNLRRSLNCTSTSEEEADFMDEEDEEYPLLSLIKSGPLYKLHIKGGTATKKIRSKKHKLKSKLTRSTSADVAGGSSTTESSLLTSWKHKYVEVRKGMLSYYANTTTSSLPTKSDLVRKNVTLEVSTSVCRAINLEEGDNMHPFESKDTISSSLPPKFGKKKETHLYAFELVVNGETRVWASRSEAGRQSWIKVINRGMIGRSVKEDVSRKKNDPNAERQLQEFLALSKKRAKNFSKEAKDVSEVGQELSVLWGTSVEVPVKSLFADERMLAKTPQTAPKDELAGFWRNLESLTIELNGKLFQASSLCCPQRVFGFLTRSILEHDRHTALSHQNQSTNISEIQASKHARDVLRSIGKHVEKISHLSASVGVLCGDTNDAVVVEDVEDELPIIKINVASNMHQISSVQPNLSVDRREWVYVRRKKNKNPRRYFAVLSVGVLCFYKEELPRPHRLKSQLLLVGAHIGTREQSHPIEFSSHTNEDVSSHSSGYHSSNLSNDTPASPSMKNPNYILCIKGREDGKWVEQQLCFTKYETYVAWRDVLVNAIETSSSHSNVLSFDGANEQSTDEVQAIDQTTTPPRTSGPDVNGVSWISLSVASTAGDLHVRSSRLQNMTLVRAATRFFESLPPLQISSPKFSDRKHSYPASLLSSAASIASKQLSRKTLHSRASSSDLTTPTTAEDTLEKTSRATVDIEVQMTKWYTVFLNDAVGPSMCTIRSTRTERFACSGGKKGGLEKKQELVKLETLRGMVNKGAFRLAFDSKSVPRRRKTI</sequence>
<gene>
    <name evidence="3" type="ORF">QTG54_011100</name>
</gene>
<dbReference type="EMBL" id="JATAAI010000021">
    <property type="protein sequence ID" value="KAK1738431.1"/>
    <property type="molecule type" value="Genomic_DNA"/>
</dbReference>
<dbReference type="AlphaFoldDB" id="A0AAD9D8R8"/>
<dbReference type="Gene3D" id="2.30.29.30">
    <property type="entry name" value="Pleckstrin-homology domain (PH domain)/Phosphotyrosine-binding domain (PTB)"/>
    <property type="match status" value="1"/>
</dbReference>
<name>A0AAD9D8R8_9STRA</name>
<dbReference type="SMART" id="SM00233">
    <property type="entry name" value="PH"/>
    <property type="match status" value="2"/>
</dbReference>
<accession>A0AAD9D8R8</accession>
<dbReference type="SUPFAM" id="SSF50729">
    <property type="entry name" value="PH domain-like"/>
    <property type="match status" value="1"/>
</dbReference>
<feature type="region of interest" description="Disordered" evidence="1">
    <location>
        <begin position="1"/>
        <end position="117"/>
    </location>
</feature>
<feature type="compositionally biased region" description="Acidic residues" evidence="1">
    <location>
        <begin position="42"/>
        <end position="58"/>
    </location>
</feature>
<reference evidence="3" key="1">
    <citation type="submission" date="2023-06" db="EMBL/GenBank/DDBJ databases">
        <title>Survivors Of The Sea: Transcriptome response of Skeletonema marinoi to long-term dormancy.</title>
        <authorList>
            <person name="Pinder M.I.M."/>
            <person name="Kourtchenko O."/>
            <person name="Robertson E.K."/>
            <person name="Larsson T."/>
            <person name="Maumus F."/>
            <person name="Osuna-Cruz C.M."/>
            <person name="Vancaester E."/>
            <person name="Stenow R."/>
            <person name="Vandepoele K."/>
            <person name="Ploug H."/>
            <person name="Bruchert V."/>
            <person name="Godhe A."/>
            <person name="Topel M."/>
        </authorList>
    </citation>
    <scope>NUCLEOTIDE SEQUENCE</scope>
    <source>
        <strain evidence="3">R05AC</strain>
    </source>
</reference>
<feature type="compositionally biased region" description="Basic and acidic residues" evidence="1">
    <location>
        <begin position="1"/>
        <end position="12"/>
    </location>
</feature>
<feature type="compositionally biased region" description="Low complexity" evidence="1">
    <location>
        <begin position="661"/>
        <end position="673"/>
    </location>
</feature>
<feature type="domain" description="PH" evidence="2">
    <location>
        <begin position="245"/>
        <end position="376"/>
    </location>
</feature>
<comment type="caution">
    <text evidence="3">The sequence shown here is derived from an EMBL/GenBank/DDBJ whole genome shotgun (WGS) entry which is preliminary data.</text>
</comment>
<feature type="compositionally biased region" description="Basic and acidic residues" evidence="1">
    <location>
        <begin position="75"/>
        <end position="94"/>
    </location>
</feature>
<dbReference type="PROSITE" id="PS50003">
    <property type="entry name" value="PH_DOMAIN"/>
    <property type="match status" value="1"/>
</dbReference>
<dbReference type="InterPro" id="IPR011993">
    <property type="entry name" value="PH-like_dom_sf"/>
</dbReference>
<protein>
    <recommendedName>
        <fullName evidence="2">PH domain-containing protein</fullName>
    </recommendedName>
</protein>
<dbReference type="InterPro" id="IPR001849">
    <property type="entry name" value="PH_domain"/>
</dbReference>
<organism evidence="3 4">
    <name type="scientific">Skeletonema marinoi</name>
    <dbReference type="NCBI Taxonomy" id="267567"/>
    <lineage>
        <taxon>Eukaryota</taxon>
        <taxon>Sar</taxon>
        <taxon>Stramenopiles</taxon>
        <taxon>Ochrophyta</taxon>
        <taxon>Bacillariophyta</taxon>
        <taxon>Coscinodiscophyceae</taxon>
        <taxon>Thalassiosirophycidae</taxon>
        <taxon>Thalassiosirales</taxon>
        <taxon>Skeletonemataceae</taxon>
        <taxon>Skeletonema</taxon>
        <taxon>Skeletonema marinoi-dohrnii complex</taxon>
    </lineage>
</organism>
<evidence type="ECO:0000259" key="2">
    <source>
        <dbReference type="PROSITE" id="PS50003"/>
    </source>
</evidence>
<feature type="region of interest" description="Disordered" evidence="1">
    <location>
        <begin position="231"/>
        <end position="255"/>
    </location>
</feature>
<evidence type="ECO:0000313" key="3">
    <source>
        <dbReference type="EMBL" id="KAK1738431.1"/>
    </source>
</evidence>
<evidence type="ECO:0000256" key="1">
    <source>
        <dbReference type="SAM" id="MobiDB-lite"/>
    </source>
</evidence>
<feature type="region of interest" description="Disordered" evidence="1">
    <location>
        <begin position="646"/>
        <end position="679"/>
    </location>
</feature>
<dbReference type="Proteomes" id="UP001224775">
    <property type="component" value="Unassembled WGS sequence"/>
</dbReference>
<keyword evidence="4" id="KW-1185">Reference proteome</keyword>
<proteinExistence type="predicted"/>
<feature type="compositionally biased region" description="Basic residues" evidence="1">
    <location>
        <begin position="231"/>
        <end position="240"/>
    </location>
</feature>
<evidence type="ECO:0000313" key="4">
    <source>
        <dbReference type="Proteomes" id="UP001224775"/>
    </source>
</evidence>